<evidence type="ECO:0000256" key="2">
    <source>
        <dbReference type="ARBA" id="ARBA00022448"/>
    </source>
</evidence>
<gene>
    <name evidence="7" type="ordered locus">Phep_1000</name>
</gene>
<comment type="subcellular location">
    <subcellularLocation>
        <location evidence="1">Membrane</location>
        <topology evidence="1">Multi-pass membrane protein</topology>
    </subcellularLocation>
</comment>
<dbReference type="HOGENOM" id="CLU_007946_15_7_10"/>
<feature type="transmembrane region" description="Helical" evidence="6">
    <location>
        <begin position="469"/>
        <end position="486"/>
    </location>
</feature>
<dbReference type="PIRSF" id="PIRSF006060">
    <property type="entry name" value="AA_transporter"/>
    <property type="match status" value="1"/>
</dbReference>
<dbReference type="RefSeq" id="WP_012781165.1">
    <property type="nucleotide sequence ID" value="NC_013061.1"/>
</dbReference>
<dbReference type="GO" id="GO:0016020">
    <property type="term" value="C:membrane"/>
    <property type="evidence" value="ECO:0007669"/>
    <property type="project" value="UniProtKB-SubCell"/>
</dbReference>
<dbReference type="eggNOG" id="COG0531">
    <property type="taxonomic scope" value="Bacteria"/>
</dbReference>
<sequence>MNFRKSIDLLTKEAAESGEGTLKRTLGPVNLVALGIGAIIGAGLFSITGSAAANNAGPAITISFIIAALGCGFAGLCYAEFASMIPVAGSAYTYSYATMGEFVAWVIGWDLVLEYALGAATVSISWSRYLVKFLAYYDIHLPAQVTMSPFEHATLLDGTVVSGMFNLPAVFIIVIMSFVLIRGTSESAFVNGLIVAIKVVIVFIFIFLGWKYINADNYSPYFIPADKPGHESVFTHGWGGVIRAAGIVFFAYIGFDAVSTAAQEAKNPKKDMPIGILVSLFICTILYILFAHVMTGVANYDMFKGQDGIAPVAVAIDNMGTKDAAGIVTPAYPWLNKLIILAILGGYASVILVMLLGQSRVFFSMSKDGLLPKVFSKVHHKYSTPAKSNLLFMVFVSLFAAFVPATVVGEMTSIGTLLAFILVCIGVVILRKRMPDLPRAFKVPMVPLIPILGIAVCLGMMVFLPLDTWVRLLVWMIIGINVYLFYGMRNSLLSDNNQLTLAKSTKTVSYIGFALAILLIIVAIIHHHITDGADTGLYYFSLVFAAAHLILYVVKAATSGQVKAKQ</sequence>
<feature type="transmembrane region" description="Helical" evidence="6">
    <location>
        <begin position="59"/>
        <end position="81"/>
    </location>
</feature>
<evidence type="ECO:0000313" key="8">
    <source>
        <dbReference type="Proteomes" id="UP000000852"/>
    </source>
</evidence>
<dbReference type="STRING" id="485917.Phep_1000"/>
<dbReference type="EMBL" id="CP001681">
    <property type="protein sequence ID" value="ACU03221.1"/>
    <property type="molecule type" value="Genomic_DNA"/>
</dbReference>
<feature type="transmembrane region" description="Helical" evidence="6">
    <location>
        <begin position="188"/>
        <end position="213"/>
    </location>
</feature>
<dbReference type="OrthoDB" id="9762947at2"/>
<feature type="transmembrane region" description="Helical" evidence="6">
    <location>
        <begin position="160"/>
        <end position="181"/>
    </location>
</feature>
<feature type="transmembrane region" description="Helical" evidence="6">
    <location>
        <begin position="31"/>
        <end position="53"/>
    </location>
</feature>
<dbReference type="AlphaFoldDB" id="C6Y308"/>
<keyword evidence="2" id="KW-0813">Transport</keyword>
<feature type="transmembrane region" description="Helical" evidence="6">
    <location>
        <begin position="507"/>
        <end position="525"/>
    </location>
</feature>
<name>C6Y308_PEDHD</name>
<evidence type="ECO:0000256" key="5">
    <source>
        <dbReference type="ARBA" id="ARBA00023136"/>
    </source>
</evidence>
<evidence type="ECO:0000256" key="1">
    <source>
        <dbReference type="ARBA" id="ARBA00004141"/>
    </source>
</evidence>
<proteinExistence type="predicted"/>
<keyword evidence="4 6" id="KW-1133">Transmembrane helix</keyword>
<keyword evidence="3 6" id="KW-0812">Transmembrane</keyword>
<accession>C6Y308</accession>
<feature type="transmembrane region" description="Helical" evidence="6">
    <location>
        <begin position="443"/>
        <end position="463"/>
    </location>
</feature>
<feature type="transmembrane region" description="Helical" evidence="6">
    <location>
        <begin position="338"/>
        <end position="357"/>
    </location>
</feature>
<reference evidence="7 8" key="1">
    <citation type="journal article" date="2009" name="Stand. Genomic Sci.">
        <title>Complete genome sequence of Pedobacter heparinus type strain (HIM 762-3).</title>
        <authorList>
            <person name="Han C."/>
            <person name="Spring S."/>
            <person name="Lapidus A."/>
            <person name="Del Rio T.G."/>
            <person name="Tice H."/>
            <person name="Copeland A."/>
            <person name="Cheng J.F."/>
            <person name="Lucas S."/>
            <person name="Chen F."/>
            <person name="Nolan M."/>
            <person name="Bruce D."/>
            <person name="Goodwin L."/>
            <person name="Pitluck S."/>
            <person name="Ivanova N."/>
            <person name="Mavromatis K."/>
            <person name="Mikhailova N."/>
            <person name="Pati A."/>
            <person name="Chen A."/>
            <person name="Palaniappan K."/>
            <person name="Land M."/>
            <person name="Hauser L."/>
            <person name="Chang Y.J."/>
            <person name="Jeffries C.C."/>
            <person name="Saunders E."/>
            <person name="Chertkov O."/>
            <person name="Brettin T."/>
            <person name="Goker M."/>
            <person name="Rohde M."/>
            <person name="Bristow J."/>
            <person name="Eisen J.A."/>
            <person name="Markowitz V."/>
            <person name="Hugenholtz P."/>
            <person name="Kyrpides N.C."/>
            <person name="Klenk H.P."/>
            <person name="Detter J.C."/>
        </authorList>
    </citation>
    <scope>NUCLEOTIDE SEQUENCE [LARGE SCALE GENOMIC DNA]</scope>
    <source>
        <strain evidence="8">ATCC 13125 / DSM 2366 / CIP 104194 / JCM 7457 / NBRC 12017 / NCIMB 9290 / NRRL B-14731 / HIM 762-3</strain>
    </source>
</reference>
<keyword evidence="8" id="KW-1185">Reference proteome</keyword>
<organism evidence="7 8">
    <name type="scientific">Pedobacter heparinus (strain ATCC 13125 / DSM 2366 / CIP 104194 / JCM 7457 / NBRC 12017 / NCIMB 9290 / NRRL B-14731 / HIM 762-3)</name>
    <dbReference type="NCBI Taxonomy" id="485917"/>
    <lineage>
        <taxon>Bacteria</taxon>
        <taxon>Pseudomonadati</taxon>
        <taxon>Bacteroidota</taxon>
        <taxon>Sphingobacteriia</taxon>
        <taxon>Sphingobacteriales</taxon>
        <taxon>Sphingobacteriaceae</taxon>
        <taxon>Pedobacter</taxon>
    </lineage>
</organism>
<evidence type="ECO:0000313" key="7">
    <source>
        <dbReference type="EMBL" id="ACU03221.1"/>
    </source>
</evidence>
<feature type="transmembrane region" description="Helical" evidence="6">
    <location>
        <begin position="102"/>
        <end position="126"/>
    </location>
</feature>
<dbReference type="PANTHER" id="PTHR43243">
    <property type="entry name" value="INNER MEMBRANE TRANSPORTER YGJI-RELATED"/>
    <property type="match status" value="1"/>
</dbReference>
<keyword evidence="5 6" id="KW-0472">Membrane</keyword>
<dbReference type="Gene3D" id="1.20.1740.10">
    <property type="entry name" value="Amino acid/polyamine transporter I"/>
    <property type="match status" value="1"/>
</dbReference>
<feature type="transmembrane region" description="Helical" evidence="6">
    <location>
        <begin position="233"/>
        <end position="253"/>
    </location>
</feature>
<dbReference type="GO" id="GO:0015171">
    <property type="term" value="F:amino acid transmembrane transporter activity"/>
    <property type="evidence" value="ECO:0007669"/>
    <property type="project" value="TreeGrafter"/>
</dbReference>
<dbReference type="Pfam" id="PF13520">
    <property type="entry name" value="AA_permease_2"/>
    <property type="match status" value="1"/>
</dbReference>
<dbReference type="Proteomes" id="UP000000852">
    <property type="component" value="Chromosome"/>
</dbReference>
<dbReference type="KEGG" id="phe:Phep_1000"/>
<evidence type="ECO:0000256" key="3">
    <source>
        <dbReference type="ARBA" id="ARBA00022692"/>
    </source>
</evidence>
<evidence type="ECO:0000256" key="6">
    <source>
        <dbReference type="SAM" id="Phobius"/>
    </source>
</evidence>
<feature type="transmembrane region" description="Helical" evidence="6">
    <location>
        <begin position="274"/>
        <end position="294"/>
    </location>
</feature>
<feature type="transmembrane region" description="Helical" evidence="6">
    <location>
        <begin position="537"/>
        <end position="554"/>
    </location>
</feature>
<protein>
    <submittedName>
        <fullName evidence="7">Amino acid permease-associated region</fullName>
    </submittedName>
</protein>
<evidence type="ECO:0000256" key="4">
    <source>
        <dbReference type="ARBA" id="ARBA00022989"/>
    </source>
</evidence>
<feature type="transmembrane region" description="Helical" evidence="6">
    <location>
        <begin position="414"/>
        <end position="431"/>
    </location>
</feature>
<dbReference type="PANTHER" id="PTHR43243:SF4">
    <property type="entry name" value="CATIONIC AMINO ACID TRANSPORTER 4"/>
    <property type="match status" value="1"/>
</dbReference>
<dbReference type="InterPro" id="IPR002293">
    <property type="entry name" value="AA/rel_permease1"/>
</dbReference>
<feature type="transmembrane region" description="Helical" evidence="6">
    <location>
        <begin position="390"/>
        <end position="408"/>
    </location>
</feature>